<keyword evidence="8" id="KW-0807">Transducer</keyword>
<comment type="similarity">
    <text evidence="2">Belongs to the G-protein coupled receptor 1 family.</text>
</comment>
<dbReference type="PANTHER" id="PTHR24235">
    <property type="entry name" value="NEUROPEPTIDE Y RECEPTOR"/>
    <property type="match status" value="1"/>
</dbReference>
<organism evidence="12">
    <name type="scientific">Anopheles atroparvus</name>
    <name type="common">European mosquito</name>
    <dbReference type="NCBI Taxonomy" id="41427"/>
    <lineage>
        <taxon>Eukaryota</taxon>
        <taxon>Metazoa</taxon>
        <taxon>Ecdysozoa</taxon>
        <taxon>Arthropoda</taxon>
        <taxon>Hexapoda</taxon>
        <taxon>Insecta</taxon>
        <taxon>Pterygota</taxon>
        <taxon>Neoptera</taxon>
        <taxon>Endopterygota</taxon>
        <taxon>Diptera</taxon>
        <taxon>Nematocera</taxon>
        <taxon>Culicoidea</taxon>
        <taxon>Culicidae</taxon>
        <taxon>Anophelinae</taxon>
        <taxon>Anopheles</taxon>
    </lineage>
</organism>
<evidence type="ECO:0000313" key="12">
    <source>
        <dbReference type="EnsemblMetazoa" id="AATE010957-PA.1"/>
    </source>
</evidence>
<dbReference type="Gene3D" id="1.20.1070.10">
    <property type="entry name" value="Rhodopsin 7-helix transmembrane proteins"/>
    <property type="match status" value="1"/>
</dbReference>
<evidence type="ECO:0000256" key="1">
    <source>
        <dbReference type="ARBA" id="ARBA00004141"/>
    </source>
</evidence>
<keyword evidence="7" id="KW-0675">Receptor</keyword>
<evidence type="ECO:0000256" key="10">
    <source>
        <dbReference type="SAM" id="Phobius"/>
    </source>
</evidence>
<dbReference type="Pfam" id="PF00001">
    <property type="entry name" value="7tm_1"/>
    <property type="match status" value="1"/>
</dbReference>
<comment type="subcellular location">
    <subcellularLocation>
        <location evidence="1">Membrane</location>
        <topology evidence="1">Multi-pass membrane protein</topology>
    </subcellularLocation>
</comment>
<feature type="domain" description="G-protein coupled receptors family 1 profile" evidence="11">
    <location>
        <begin position="299"/>
        <end position="341"/>
    </location>
</feature>
<dbReference type="GO" id="GO:0016020">
    <property type="term" value="C:membrane"/>
    <property type="evidence" value="ECO:0007669"/>
    <property type="project" value="UniProtKB-SubCell"/>
</dbReference>
<dbReference type="PROSITE" id="PS50262">
    <property type="entry name" value="G_PROTEIN_RECEP_F1_2"/>
    <property type="match status" value="1"/>
</dbReference>
<proteinExistence type="inferred from homology"/>
<feature type="region of interest" description="Disordered" evidence="9">
    <location>
        <begin position="50"/>
        <end position="73"/>
    </location>
</feature>
<evidence type="ECO:0000256" key="7">
    <source>
        <dbReference type="ARBA" id="ARBA00023170"/>
    </source>
</evidence>
<keyword evidence="6 10" id="KW-0472">Membrane</keyword>
<evidence type="ECO:0000256" key="3">
    <source>
        <dbReference type="ARBA" id="ARBA00022692"/>
    </source>
</evidence>
<dbReference type="PANTHER" id="PTHR24235:SF29">
    <property type="entry name" value="GH23382P"/>
    <property type="match status" value="1"/>
</dbReference>
<evidence type="ECO:0000256" key="2">
    <source>
        <dbReference type="ARBA" id="ARBA00010663"/>
    </source>
</evidence>
<feature type="transmembrane region" description="Helical" evidence="10">
    <location>
        <begin position="287"/>
        <end position="308"/>
    </location>
</feature>
<evidence type="ECO:0000259" key="11">
    <source>
        <dbReference type="PROSITE" id="PS50262"/>
    </source>
</evidence>
<keyword evidence="5" id="KW-0297">G-protein coupled receptor</keyword>
<feature type="compositionally biased region" description="Basic and acidic residues" evidence="9">
    <location>
        <begin position="64"/>
        <end position="73"/>
    </location>
</feature>
<name>A0A182J435_ANOAO</name>
<keyword evidence="3 10" id="KW-0812">Transmembrane</keyword>
<evidence type="ECO:0000256" key="4">
    <source>
        <dbReference type="ARBA" id="ARBA00022989"/>
    </source>
</evidence>
<dbReference type="PRINTS" id="PR00237">
    <property type="entry name" value="GPCRRHODOPSN"/>
</dbReference>
<keyword evidence="4 10" id="KW-1133">Transmembrane helix</keyword>
<protein>
    <recommendedName>
        <fullName evidence="11">G-protein coupled receptors family 1 profile domain-containing protein</fullName>
    </recommendedName>
</protein>
<evidence type="ECO:0000256" key="6">
    <source>
        <dbReference type="ARBA" id="ARBA00023136"/>
    </source>
</evidence>
<feature type="transmembrane region" description="Helical" evidence="10">
    <location>
        <begin position="320"/>
        <end position="340"/>
    </location>
</feature>
<reference evidence="12" key="1">
    <citation type="submission" date="2022-08" db="UniProtKB">
        <authorList>
            <consortium name="EnsemblMetazoa"/>
        </authorList>
    </citation>
    <scope>IDENTIFICATION</scope>
    <source>
        <strain evidence="12">EBRO</strain>
    </source>
</reference>
<dbReference type="GO" id="GO:0004930">
    <property type="term" value="F:G protein-coupled receptor activity"/>
    <property type="evidence" value="ECO:0007669"/>
    <property type="project" value="UniProtKB-KW"/>
</dbReference>
<accession>A0A182J435</accession>
<dbReference type="InterPro" id="IPR017452">
    <property type="entry name" value="GPCR_Rhodpsn_7TM"/>
</dbReference>
<evidence type="ECO:0000256" key="8">
    <source>
        <dbReference type="ARBA" id="ARBA00023224"/>
    </source>
</evidence>
<dbReference type="AlphaFoldDB" id="A0A182J435"/>
<dbReference type="EnsemblMetazoa" id="AATE010957-RA">
    <property type="protein sequence ID" value="AATE010957-PA.1"/>
    <property type="gene ID" value="AATE010957"/>
</dbReference>
<evidence type="ECO:0000256" key="5">
    <source>
        <dbReference type="ARBA" id="ARBA00023040"/>
    </source>
</evidence>
<sequence>MEQGNPYREEYTLSRVDLRLRHCVPGWSARGKTERERGTKAEALEPRRACWGKSGSRSNSNIAEDGHTSRAWKERQERGGAVRQYVEFVKPIGCILLIGSVLVLDLRLATLVLSLGWRPCLVARVFRIFHFPVPPFGRAALRAPAASSEFVCLGVGLWSRLSGSSVRPVGRAVLPQADALPAHVHVAAVVCGGACEIKGPLLRLPGPMELGGEVFTMGLALKLQKVPPGSTVDFSDLRRENSNTAAFVSDWDNYQAADVGGNETTGPFEEYELFYRHSYTMTAVYCVAYFIVFIVGLVGNSFVIAVVFRAPRMRTVTNFFIVNLAVADVLVIVFCLPATLMSNIFVRCASIKVQVHISALKFWIAIGAPDSIASAKRNRNFRLLFFRTEAGFSSVRPGSWFSGSLQLLSGLLLCKTIGRNQQSVVGGPDAWNARTSLATKENPIGKPEPRLDVGALWDTNRATKHSTLRKVAVSRSGAGCLLDVRFRASPAKLGQLPRTARRASNLAKYALIM</sequence>
<dbReference type="VEuPathDB" id="VectorBase:AATE010957"/>
<dbReference type="SUPFAM" id="SSF81321">
    <property type="entry name" value="Family A G protein-coupled receptor-like"/>
    <property type="match status" value="1"/>
</dbReference>
<dbReference type="InterPro" id="IPR000276">
    <property type="entry name" value="GPCR_Rhodpsn"/>
</dbReference>
<evidence type="ECO:0000256" key="9">
    <source>
        <dbReference type="SAM" id="MobiDB-lite"/>
    </source>
</evidence>
<dbReference type="STRING" id="41427.A0A182J435"/>